<dbReference type="KEGG" id="bmeg:BG04_1704"/>
<dbReference type="EC" id="1.14.14.5" evidence="2 7"/>
<dbReference type="GO" id="GO:0008726">
    <property type="term" value="F:alkanesulfonate monooxygenase activity"/>
    <property type="evidence" value="ECO:0007669"/>
    <property type="project" value="UniProtKB-UniRule"/>
</dbReference>
<dbReference type="PANTHER" id="PTHR42847:SF4">
    <property type="entry name" value="ALKANESULFONATE MONOOXYGENASE-RELATED"/>
    <property type="match status" value="1"/>
</dbReference>
<dbReference type="Pfam" id="PF00296">
    <property type="entry name" value="Bac_luciferase"/>
    <property type="match status" value="1"/>
</dbReference>
<evidence type="ECO:0000259" key="8">
    <source>
        <dbReference type="Pfam" id="PF00296"/>
    </source>
</evidence>
<keyword evidence="6 7" id="KW-0503">Monooxygenase</keyword>
<dbReference type="Gene3D" id="3.20.20.30">
    <property type="entry name" value="Luciferase-like domain"/>
    <property type="match status" value="1"/>
</dbReference>
<dbReference type="FunFam" id="3.20.20.30:FF:000001">
    <property type="entry name" value="Alkanesulfonate monooxygenase"/>
    <property type="match status" value="1"/>
</dbReference>
<evidence type="ECO:0000256" key="7">
    <source>
        <dbReference type="HAMAP-Rule" id="MF_01229"/>
    </source>
</evidence>
<feature type="domain" description="Luciferase-like" evidence="8">
    <location>
        <begin position="1"/>
        <end position="323"/>
    </location>
</feature>
<evidence type="ECO:0000256" key="5">
    <source>
        <dbReference type="ARBA" id="ARBA00023002"/>
    </source>
</evidence>
<reference evidence="9 10" key="1">
    <citation type="journal article" date="2015" name="Genome Announc.">
        <title>Complete genome sequences for 35 biothreat assay-relevant bacillus species.</title>
        <authorList>
            <person name="Johnson S.L."/>
            <person name="Daligault H.E."/>
            <person name="Davenport K.W."/>
            <person name="Jaissle J."/>
            <person name="Frey K.G."/>
            <person name="Ladner J.T."/>
            <person name="Broomall S.M."/>
            <person name="Bishop-Lilly K.A."/>
            <person name="Bruce D.C."/>
            <person name="Gibbons H.S."/>
            <person name="Coyne S.R."/>
            <person name="Lo C.C."/>
            <person name="Meincke L."/>
            <person name="Munk A.C."/>
            <person name="Koroleva G.I."/>
            <person name="Rosenzweig C.N."/>
            <person name="Palacios G.F."/>
            <person name="Redden C.L."/>
            <person name="Minogue T.D."/>
            <person name="Chain P.S."/>
        </authorList>
    </citation>
    <scope>NUCLEOTIDE SEQUENCE [LARGE SCALE GENOMIC DNA]</scope>
    <source>
        <strain evidence="10">ATCC 14581 / DSM 32 / JCM 2506 / NBRC 15308 / NCIMB 9376 / NCTC 10342 / NRRL B-14308 / VKM B-512</strain>
    </source>
</reference>
<organism evidence="9 10">
    <name type="scientific">Priestia megaterium (strain ATCC 14581 / DSM 32 / CCUG 1817 / JCM 2506 / NBRC 15308 / NCIMB 9376 / NCTC 10342 / NRRL B-14308 / VKM B-512 / Ford 19)</name>
    <name type="common">Bacillus megaterium</name>
    <dbReference type="NCBI Taxonomy" id="1348623"/>
    <lineage>
        <taxon>Bacteria</taxon>
        <taxon>Bacillati</taxon>
        <taxon>Bacillota</taxon>
        <taxon>Bacilli</taxon>
        <taxon>Bacillales</taxon>
        <taxon>Bacillaceae</taxon>
        <taxon>Priestia</taxon>
    </lineage>
</organism>
<keyword evidence="5 7" id="KW-0560">Oxidoreductase</keyword>
<dbReference type="GO" id="GO:0046306">
    <property type="term" value="P:alkanesulfonate catabolic process"/>
    <property type="evidence" value="ECO:0007669"/>
    <property type="project" value="TreeGrafter"/>
</dbReference>
<comment type="catalytic activity">
    <reaction evidence="7">
        <text>an alkanesulfonate + FMNH2 + O2 = an aldehyde + FMN + sulfite + H2O + 2 H(+)</text>
        <dbReference type="Rhea" id="RHEA:23064"/>
        <dbReference type="ChEBI" id="CHEBI:15377"/>
        <dbReference type="ChEBI" id="CHEBI:15378"/>
        <dbReference type="ChEBI" id="CHEBI:15379"/>
        <dbReference type="ChEBI" id="CHEBI:17359"/>
        <dbReference type="ChEBI" id="CHEBI:17478"/>
        <dbReference type="ChEBI" id="CHEBI:57618"/>
        <dbReference type="ChEBI" id="CHEBI:58210"/>
        <dbReference type="ChEBI" id="CHEBI:134249"/>
        <dbReference type="EC" id="1.14.14.5"/>
    </reaction>
</comment>
<dbReference type="HAMAP" id="MF_01229">
    <property type="entry name" value="Alkanesulf_monooxygen"/>
    <property type="match status" value="1"/>
</dbReference>
<dbReference type="GeneID" id="93645170"/>
<keyword evidence="3 7" id="KW-0285">Flavoprotein</keyword>
<dbReference type="RefSeq" id="WP_034648726.1">
    <property type="nucleotide sequence ID" value="NZ_BCVB01000008.1"/>
</dbReference>
<dbReference type="Proteomes" id="UP000031829">
    <property type="component" value="Chromosome"/>
</dbReference>
<dbReference type="NCBIfam" id="TIGR03565">
    <property type="entry name" value="alk_sulf_monoox"/>
    <property type="match status" value="1"/>
</dbReference>
<dbReference type="EMBL" id="CP009920">
    <property type="protein sequence ID" value="AJI25089.1"/>
    <property type="molecule type" value="Genomic_DNA"/>
</dbReference>
<dbReference type="CDD" id="cd01094">
    <property type="entry name" value="Alkanesulfonate_monoxygenase"/>
    <property type="match status" value="1"/>
</dbReference>
<dbReference type="InterPro" id="IPR036661">
    <property type="entry name" value="Luciferase-like_sf"/>
</dbReference>
<sequence length="374" mass="41024">MKMLWFIPSHGDGRYLGTNRGGRSADYSYFRQVAQAADRLGFEGVLIPTGKSCEDPWLLAASLIPETERLKFLVAVRPGIMAPSVAARMTSTLDRISNGRLLVNVVAGGDPAELAGDGLFLSHDERYEAADEFLDVWKGLLVGDTVNYEGKHIHVENSELLYPPVQKPSPPIYFGGSSPAGQKVAAKHSDVYLTWGEPPEQVREKITAVRKQAEAEGRTVKFGIRLHIIVRETEEEAWEAADRLIQHLDDDTIQAAQRTFARYDSVGQQRMASLHRGTREELTISPNLWAGVGLVRGGAGTALVGSAENIAKRIKEYEALGIESFILSGYPHLEEAYHVGELLFPLLNIDEGEGKSGSIGEIIANDRFPKTSTS</sequence>
<dbReference type="HOGENOM" id="CLU_027853_1_0_9"/>
<dbReference type="PANTHER" id="PTHR42847">
    <property type="entry name" value="ALKANESULFONATE MONOOXYGENASE"/>
    <property type="match status" value="1"/>
</dbReference>
<comment type="similarity">
    <text evidence="1 7">Belongs to the SsuD family.</text>
</comment>
<evidence type="ECO:0000256" key="6">
    <source>
        <dbReference type="ARBA" id="ARBA00023033"/>
    </source>
</evidence>
<proteinExistence type="inferred from homology"/>
<comment type="function">
    <text evidence="7">Catalyzes the desulfonation of aliphatic sulfonates.</text>
</comment>
<dbReference type="NCBIfam" id="NF001939">
    <property type="entry name" value="PRK00719.1"/>
    <property type="match status" value="1"/>
</dbReference>
<dbReference type="SUPFAM" id="SSF51679">
    <property type="entry name" value="Bacterial luciferase-like"/>
    <property type="match status" value="1"/>
</dbReference>
<dbReference type="InterPro" id="IPR050172">
    <property type="entry name" value="SsuD_RutA_monooxygenase"/>
</dbReference>
<gene>
    <name evidence="7 9" type="primary">ssuD</name>
    <name evidence="9" type="ORF">BG04_1704</name>
</gene>
<evidence type="ECO:0000313" key="9">
    <source>
        <dbReference type="EMBL" id="AJI25089.1"/>
    </source>
</evidence>
<evidence type="ECO:0000256" key="3">
    <source>
        <dbReference type="ARBA" id="ARBA00022630"/>
    </source>
</evidence>
<protein>
    <recommendedName>
        <fullName evidence="2 7">Alkanesulfonate monooxygenase</fullName>
        <ecNumber evidence="2 7">1.14.14.5</ecNumber>
    </recommendedName>
    <alternativeName>
        <fullName evidence="7">FMNH2-dependent aliphatic sulfonate monooxygenase</fullName>
    </alternativeName>
</protein>
<evidence type="ECO:0000256" key="4">
    <source>
        <dbReference type="ARBA" id="ARBA00022643"/>
    </source>
</evidence>
<dbReference type="InterPro" id="IPR019911">
    <property type="entry name" value="Alkanesulphonate_mOase_FMN-dep"/>
</dbReference>
<dbReference type="InterPro" id="IPR011251">
    <property type="entry name" value="Luciferase-like_dom"/>
</dbReference>
<keyword evidence="4 7" id="KW-0288">FMN</keyword>
<dbReference type="AlphaFoldDB" id="A0A0B6AYU3"/>
<evidence type="ECO:0000256" key="2">
    <source>
        <dbReference type="ARBA" id="ARBA00012113"/>
    </source>
</evidence>
<name>A0A0B6AYU3_PRIM2</name>
<accession>A0A0B6AYU3</accession>
<evidence type="ECO:0000313" key="10">
    <source>
        <dbReference type="Proteomes" id="UP000031829"/>
    </source>
</evidence>
<evidence type="ECO:0000256" key="1">
    <source>
        <dbReference type="ARBA" id="ARBA00007044"/>
    </source>
</evidence>